<comment type="caution">
    <text evidence="2">The sequence shown here is derived from an EMBL/GenBank/DDBJ whole genome shotgun (WGS) entry which is preliminary data.</text>
</comment>
<dbReference type="Pfam" id="PF00635">
    <property type="entry name" value="Motile_Sperm"/>
    <property type="match status" value="1"/>
</dbReference>
<dbReference type="PROSITE" id="PS50202">
    <property type="entry name" value="MSP"/>
    <property type="match status" value="1"/>
</dbReference>
<organism evidence="2 3">
    <name type="scientific">Pneumocystis carinii (strain B80)</name>
    <name type="common">Rat pneumocystis pneumonia agent</name>
    <name type="synonym">Pneumocystis carinii f. sp. carinii</name>
    <dbReference type="NCBI Taxonomy" id="1408658"/>
    <lineage>
        <taxon>Eukaryota</taxon>
        <taxon>Fungi</taxon>
        <taxon>Dikarya</taxon>
        <taxon>Ascomycota</taxon>
        <taxon>Taphrinomycotina</taxon>
        <taxon>Pneumocystomycetes</taxon>
        <taxon>Pneumocystaceae</taxon>
        <taxon>Pneumocystis</taxon>
    </lineage>
</organism>
<gene>
    <name evidence="2" type="ORF">T552_00665</name>
</gene>
<feature type="domain" description="MSP" evidence="1">
    <location>
        <begin position="1"/>
        <end position="135"/>
    </location>
</feature>
<dbReference type="GeneID" id="28935474"/>
<dbReference type="Proteomes" id="UP000054454">
    <property type="component" value="Unassembled WGS sequence"/>
</dbReference>
<dbReference type="InterPro" id="IPR013783">
    <property type="entry name" value="Ig-like_fold"/>
</dbReference>
<dbReference type="OrthoDB" id="5366841at2759"/>
<dbReference type="InterPro" id="IPR008962">
    <property type="entry name" value="PapD-like_sf"/>
</dbReference>
<protein>
    <recommendedName>
        <fullName evidence="1">MSP domain-containing protein</fullName>
    </recommendedName>
</protein>
<reference evidence="3" key="1">
    <citation type="journal article" date="2016" name="Nat. Commun.">
        <title>Genome analysis of three Pneumocystis species reveals adaptation mechanisms to life exclusively in mammalian hosts.</title>
        <authorList>
            <person name="Ma L."/>
            <person name="Chen Z."/>
            <person name="Huang D.W."/>
            <person name="Kutty G."/>
            <person name="Ishihara M."/>
            <person name="Wang H."/>
            <person name="Abouelleil A."/>
            <person name="Bishop L."/>
            <person name="Davey E."/>
            <person name="Deng R."/>
            <person name="Deng X."/>
            <person name="Fan L."/>
            <person name="Fantoni G."/>
            <person name="Fitzgerald M."/>
            <person name="Gogineni E."/>
            <person name="Goldberg J.M."/>
            <person name="Handley G."/>
            <person name="Hu X."/>
            <person name="Huber C."/>
            <person name="Jiao X."/>
            <person name="Jones K."/>
            <person name="Levin J.Z."/>
            <person name="Liu Y."/>
            <person name="Macdonald P."/>
            <person name="Melnikov A."/>
            <person name="Raley C."/>
            <person name="Sassi M."/>
            <person name="Sherman B.T."/>
            <person name="Song X."/>
            <person name="Sykes S."/>
            <person name="Tran B."/>
            <person name="Walsh L."/>
            <person name="Xia Y."/>
            <person name="Yang J."/>
            <person name="Young S."/>
            <person name="Zeng Q."/>
            <person name="Zheng X."/>
            <person name="Stephens R."/>
            <person name="Nusbaum C."/>
            <person name="Birren B.W."/>
            <person name="Azadi P."/>
            <person name="Lempicki R.A."/>
            <person name="Cuomo C.A."/>
            <person name="Kovacs J.A."/>
        </authorList>
    </citation>
    <scope>NUCLEOTIDE SEQUENCE [LARGE SCALE GENOMIC DNA]</scope>
    <source>
        <strain evidence="3">B80</strain>
    </source>
</reference>
<dbReference type="EMBL" id="LFVZ01000003">
    <property type="protein sequence ID" value="KTW30186.1"/>
    <property type="molecule type" value="Genomic_DNA"/>
</dbReference>
<sequence>MTLKLSKHTLFFEELQDKISRTYISVKNPSPKHKVAFNLHTTAASNHYTIYPSAAMLNPNCECEISFEKHPSGQFREDNGLNKTIDSFIIQSIQIDDKMNKKITKMEKNDKIIWDFLESEVQKSFKKNKIKTTTLLVSINNKMKIDGSSKLTTEKLNEVKEANYNSITRKINHFSTMPIKFFRNNMFMQNQKESEYFHQKKGFHSSETLEIMSSSRRYQMEENDSKSQELFKDSCNMTNKHESPFQSLKNDFFHSTDTFSTHMSDNTTITVVNLGHSHKTYNNETNGTSLSELWSNKDSDNDINLNDLKRSTDIIDSKKIEKDFHKGIEHLQVWKLIQKQGKTKHPDTFSYKDEFSDDEFIIPSLPLKQNFIASAIPIDSGSSLLSLSQKSTESFLSQEIFYTYKSSTCKETKKDVRKISFNKESLFSYSQKSTYDNSVTPDWMYGILNLQKDFQAMIEDFDQKTNFDIKNFNLSTISCQV</sequence>
<evidence type="ECO:0000313" key="2">
    <source>
        <dbReference type="EMBL" id="KTW30186.1"/>
    </source>
</evidence>
<dbReference type="InterPro" id="IPR000535">
    <property type="entry name" value="MSP_dom"/>
</dbReference>
<evidence type="ECO:0000259" key="1">
    <source>
        <dbReference type="PROSITE" id="PS50202"/>
    </source>
</evidence>
<dbReference type="Gene3D" id="2.60.40.10">
    <property type="entry name" value="Immunoglobulins"/>
    <property type="match status" value="1"/>
</dbReference>
<keyword evidence="3" id="KW-1185">Reference proteome</keyword>
<dbReference type="AlphaFoldDB" id="A0A0W4ZP96"/>
<proteinExistence type="predicted"/>
<dbReference type="VEuPathDB" id="FungiDB:T552_00665"/>
<dbReference type="RefSeq" id="XP_018226977.1">
    <property type="nucleotide sequence ID" value="XM_018369272.1"/>
</dbReference>
<evidence type="ECO:0000313" key="3">
    <source>
        <dbReference type="Proteomes" id="UP000054454"/>
    </source>
</evidence>
<name>A0A0W4ZP96_PNEC8</name>
<accession>A0A0W4ZP96</accession>
<dbReference type="SUPFAM" id="SSF49354">
    <property type="entry name" value="PapD-like"/>
    <property type="match status" value="1"/>
</dbReference>